<dbReference type="Proteomes" id="UP000008311">
    <property type="component" value="Unassembled WGS sequence"/>
</dbReference>
<organism evidence="1 2">
    <name type="scientific">Ricinus communis</name>
    <name type="common">Castor bean</name>
    <dbReference type="NCBI Taxonomy" id="3988"/>
    <lineage>
        <taxon>Eukaryota</taxon>
        <taxon>Viridiplantae</taxon>
        <taxon>Streptophyta</taxon>
        <taxon>Embryophyta</taxon>
        <taxon>Tracheophyta</taxon>
        <taxon>Spermatophyta</taxon>
        <taxon>Magnoliopsida</taxon>
        <taxon>eudicotyledons</taxon>
        <taxon>Gunneridae</taxon>
        <taxon>Pentapetalae</taxon>
        <taxon>rosids</taxon>
        <taxon>fabids</taxon>
        <taxon>Malpighiales</taxon>
        <taxon>Euphorbiaceae</taxon>
        <taxon>Acalyphoideae</taxon>
        <taxon>Acalypheae</taxon>
        <taxon>Ricinus</taxon>
    </lineage>
</organism>
<dbReference type="AlphaFoldDB" id="B9TMK2"/>
<accession>B9TMK2</accession>
<gene>
    <name evidence="1" type="ORF">RCOM_2001740</name>
</gene>
<sequence length="177" mass="19101">MALQGGDFRVLEPAGKEQAAVRLLAFRFEDGRRGAADDHELLIVILERLEGVDGEIEILVRLHRPDEQEEAVRLQAKPLDDGLIRLDGGVVIDGIVDDVDAGRGNPEHGGEFLSREFGDGADLGGACQHRAERSMQQAVAALEGLRMAEDRHVMDDDSLAAMQERTAAAKADEPAAA</sequence>
<name>B9TMK2_RICCO</name>
<proteinExistence type="predicted"/>
<dbReference type="InParanoid" id="B9TMK2"/>
<keyword evidence="2" id="KW-1185">Reference proteome</keyword>
<evidence type="ECO:0000313" key="1">
    <source>
        <dbReference type="EMBL" id="EEF22911.1"/>
    </source>
</evidence>
<evidence type="ECO:0000313" key="2">
    <source>
        <dbReference type="Proteomes" id="UP000008311"/>
    </source>
</evidence>
<reference evidence="2" key="1">
    <citation type="journal article" date="2010" name="Nat. Biotechnol.">
        <title>Draft genome sequence of the oilseed species Ricinus communis.</title>
        <authorList>
            <person name="Chan A.P."/>
            <person name="Crabtree J."/>
            <person name="Zhao Q."/>
            <person name="Lorenzi H."/>
            <person name="Orvis J."/>
            <person name="Puiu D."/>
            <person name="Melake-Berhan A."/>
            <person name="Jones K.M."/>
            <person name="Redman J."/>
            <person name="Chen G."/>
            <person name="Cahoon E.B."/>
            <person name="Gedil M."/>
            <person name="Stanke M."/>
            <person name="Haas B.J."/>
            <person name="Wortman J.R."/>
            <person name="Fraser-Liggett C.M."/>
            <person name="Ravel J."/>
            <person name="Rabinowicz P.D."/>
        </authorList>
    </citation>
    <scope>NUCLEOTIDE SEQUENCE [LARGE SCALE GENOMIC DNA]</scope>
    <source>
        <strain evidence="2">cv. Hale</strain>
    </source>
</reference>
<dbReference type="EMBL" id="EQ989372">
    <property type="protein sequence ID" value="EEF22911.1"/>
    <property type="molecule type" value="Genomic_DNA"/>
</dbReference>
<protein>
    <submittedName>
        <fullName evidence="1">Uncharacterized protein</fullName>
    </submittedName>
</protein>